<evidence type="ECO:0000313" key="4">
    <source>
        <dbReference type="Proteomes" id="UP001501295"/>
    </source>
</evidence>
<dbReference type="PANTHER" id="PTHR14239:SF10">
    <property type="entry name" value="REDUCTASE"/>
    <property type="match status" value="1"/>
</dbReference>
<keyword evidence="1" id="KW-0560">Oxidoreductase</keyword>
<name>A0ABP8VX28_9MICO</name>
<gene>
    <name evidence="3" type="ORF">GCM10025780_15950</name>
</gene>
<dbReference type="PANTHER" id="PTHR14239">
    <property type="entry name" value="DUDULIN-RELATED"/>
    <property type="match status" value="1"/>
</dbReference>
<dbReference type="Gene3D" id="3.40.50.720">
    <property type="entry name" value="NAD(P)-binding Rossmann-like Domain"/>
    <property type="match status" value="1"/>
</dbReference>
<dbReference type="InterPro" id="IPR036291">
    <property type="entry name" value="NAD(P)-bd_dom_sf"/>
</dbReference>
<organism evidence="3 4">
    <name type="scientific">Frondihabitans cladoniiphilus</name>
    <dbReference type="NCBI Taxonomy" id="715785"/>
    <lineage>
        <taxon>Bacteria</taxon>
        <taxon>Bacillati</taxon>
        <taxon>Actinomycetota</taxon>
        <taxon>Actinomycetes</taxon>
        <taxon>Micrococcales</taxon>
        <taxon>Microbacteriaceae</taxon>
        <taxon>Frondihabitans</taxon>
    </lineage>
</organism>
<dbReference type="InterPro" id="IPR028939">
    <property type="entry name" value="P5C_Rdtase_cat_N"/>
</dbReference>
<dbReference type="Pfam" id="PF03807">
    <property type="entry name" value="F420_oxidored"/>
    <property type="match status" value="1"/>
</dbReference>
<comment type="caution">
    <text evidence="3">The sequence shown here is derived from an EMBL/GenBank/DDBJ whole genome shotgun (WGS) entry which is preliminary data.</text>
</comment>
<evidence type="ECO:0000259" key="2">
    <source>
        <dbReference type="Pfam" id="PF03807"/>
    </source>
</evidence>
<dbReference type="RefSeq" id="WP_345375173.1">
    <property type="nucleotide sequence ID" value="NZ_BAABLM010000002.1"/>
</dbReference>
<dbReference type="Proteomes" id="UP001501295">
    <property type="component" value="Unassembled WGS sequence"/>
</dbReference>
<proteinExistence type="predicted"/>
<dbReference type="SUPFAM" id="SSF51735">
    <property type="entry name" value="NAD(P)-binding Rossmann-fold domains"/>
    <property type="match status" value="1"/>
</dbReference>
<reference evidence="4" key="1">
    <citation type="journal article" date="2019" name="Int. J. Syst. Evol. Microbiol.">
        <title>The Global Catalogue of Microorganisms (GCM) 10K type strain sequencing project: providing services to taxonomists for standard genome sequencing and annotation.</title>
        <authorList>
            <consortium name="The Broad Institute Genomics Platform"/>
            <consortium name="The Broad Institute Genome Sequencing Center for Infectious Disease"/>
            <person name="Wu L."/>
            <person name="Ma J."/>
        </authorList>
    </citation>
    <scope>NUCLEOTIDE SEQUENCE [LARGE SCALE GENOMIC DNA]</scope>
    <source>
        <strain evidence="4">JCM 18956</strain>
    </source>
</reference>
<dbReference type="EMBL" id="BAABLM010000002">
    <property type="protein sequence ID" value="GAA4672554.1"/>
    <property type="molecule type" value="Genomic_DNA"/>
</dbReference>
<keyword evidence="4" id="KW-1185">Reference proteome</keyword>
<sequence length="185" mass="18618">MTNVTVFGSGKMGSAIGSVFSSGGASVDHITTSTPDASVTGDIVVLAVPYPAVSDIVAKYGEQLAGKVVVDVTNPIDYKTFGFFEPADGSVTAEIANLLPDSKVVKGFNTTFFHTLADAGQGAVVLVAGDDDDAKASVVSAIKAGGFGAVDAGALTTARELEAFAKLQIQLAMGGKIGRFAVVAA</sequence>
<protein>
    <submittedName>
        <fullName evidence="3">NADPH-dependent F420 reductase</fullName>
    </submittedName>
</protein>
<evidence type="ECO:0000313" key="3">
    <source>
        <dbReference type="EMBL" id="GAA4672554.1"/>
    </source>
</evidence>
<feature type="domain" description="Pyrroline-5-carboxylate reductase catalytic N-terminal" evidence="2">
    <location>
        <begin position="31"/>
        <end position="75"/>
    </location>
</feature>
<accession>A0ABP8VX28</accession>
<dbReference type="InterPro" id="IPR051267">
    <property type="entry name" value="STEAP_metalloreductase"/>
</dbReference>
<evidence type="ECO:0000256" key="1">
    <source>
        <dbReference type="ARBA" id="ARBA00023002"/>
    </source>
</evidence>